<feature type="compositionally biased region" description="Basic and acidic residues" evidence="1">
    <location>
        <begin position="194"/>
        <end position="219"/>
    </location>
</feature>
<dbReference type="Gene3D" id="3.40.1440.10">
    <property type="entry name" value="GIY-YIG endonuclease"/>
    <property type="match status" value="1"/>
</dbReference>
<organism evidence="3 4">
    <name type="scientific">Cylindrotheca closterium</name>
    <dbReference type="NCBI Taxonomy" id="2856"/>
    <lineage>
        <taxon>Eukaryota</taxon>
        <taxon>Sar</taxon>
        <taxon>Stramenopiles</taxon>
        <taxon>Ochrophyta</taxon>
        <taxon>Bacillariophyta</taxon>
        <taxon>Bacillariophyceae</taxon>
        <taxon>Bacillariophycidae</taxon>
        <taxon>Bacillariales</taxon>
        <taxon>Bacillariaceae</taxon>
        <taxon>Cylindrotheca</taxon>
    </lineage>
</organism>
<evidence type="ECO:0000259" key="2">
    <source>
        <dbReference type="PROSITE" id="PS50164"/>
    </source>
</evidence>
<dbReference type="Pfam" id="PF01541">
    <property type="entry name" value="GIY-YIG"/>
    <property type="match status" value="1"/>
</dbReference>
<dbReference type="SUPFAM" id="SSF82771">
    <property type="entry name" value="GIY-YIG endonuclease"/>
    <property type="match status" value="1"/>
</dbReference>
<dbReference type="PROSITE" id="PS50164">
    <property type="entry name" value="GIY_YIG"/>
    <property type="match status" value="1"/>
</dbReference>
<comment type="caution">
    <text evidence="3">The sequence shown here is derived from an EMBL/GenBank/DDBJ whole genome shotgun (WGS) entry which is preliminary data.</text>
</comment>
<name>A0AAD2FLL0_9STRA</name>
<protein>
    <recommendedName>
        <fullName evidence="2">GIY-YIG domain-containing protein</fullName>
    </recommendedName>
</protein>
<dbReference type="InterPro" id="IPR000305">
    <property type="entry name" value="GIY-YIG_endonuc"/>
</dbReference>
<feature type="region of interest" description="Disordered" evidence="1">
    <location>
        <begin position="194"/>
        <end position="236"/>
    </location>
</feature>
<gene>
    <name evidence="3" type="ORF">CYCCA115_LOCUS7573</name>
</gene>
<evidence type="ECO:0000256" key="1">
    <source>
        <dbReference type="SAM" id="MobiDB-lite"/>
    </source>
</evidence>
<keyword evidence="4" id="KW-1185">Reference proteome</keyword>
<dbReference type="AlphaFoldDB" id="A0AAD2FLL0"/>
<feature type="domain" description="GIY-YIG" evidence="2">
    <location>
        <begin position="48"/>
        <end position="141"/>
    </location>
</feature>
<dbReference type="InterPro" id="IPR035901">
    <property type="entry name" value="GIY-YIG_endonuc_sf"/>
</dbReference>
<dbReference type="Proteomes" id="UP001295423">
    <property type="component" value="Unassembled WGS sequence"/>
</dbReference>
<dbReference type="EMBL" id="CAKOGP040001035">
    <property type="protein sequence ID" value="CAJ1941571.1"/>
    <property type="molecule type" value="Genomic_DNA"/>
</dbReference>
<reference evidence="3" key="1">
    <citation type="submission" date="2023-08" db="EMBL/GenBank/DDBJ databases">
        <authorList>
            <person name="Audoor S."/>
            <person name="Bilcke G."/>
        </authorList>
    </citation>
    <scope>NUCLEOTIDE SEQUENCE</scope>
</reference>
<evidence type="ECO:0000313" key="4">
    <source>
        <dbReference type="Proteomes" id="UP001295423"/>
    </source>
</evidence>
<accession>A0AAD2FLL0</accession>
<proteinExistence type="predicted"/>
<sequence length="251" mass="30193">MQRKRKETSNDYIYRQDESSKKFASSDIRQKFTNFMFGLRKMSRYMVEKTTIYVLECENGKYYIGSTVNMKRRMQQHFDNSRGGSVWTRKYKPIRVVKVYKRIPYRYKLGFEAQVTAELMWEKGINNVRGAMYLYSREYNAKDIDSLVSFIGHYNDLSYTYVRQQLFKELSGRGRQVDNAKTRRKEQRKHLQIEYQKKTENNNHDDERYEASQCKDDKNSGPTTDTDDEDDTGDDRYKAMDAWLNRNIDEW</sequence>
<evidence type="ECO:0000313" key="3">
    <source>
        <dbReference type="EMBL" id="CAJ1941571.1"/>
    </source>
</evidence>